<dbReference type="SUPFAM" id="SSF56281">
    <property type="entry name" value="Metallo-hydrolase/oxidoreductase"/>
    <property type="match status" value="1"/>
</dbReference>
<dbReference type="Gene3D" id="3.40.50.10710">
    <property type="entry name" value="Metallo-hydrolase/oxidoreductase"/>
    <property type="match status" value="1"/>
</dbReference>
<gene>
    <name evidence="4" type="ORF">HMPREF9708_00513</name>
</gene>
<dbReference type="RefSeq" id="WP_006308540.1">
    <property type="nucleotide sequence ID" value="NZ_JH601133.1"/>
</dbReference>
<evidence type="ECO:0000313" key="5">
    <source>
        <dbReference type="Proteomes" id="UP000006190"/>
    </source>
</evidence>
<evidence type="ECO:0000313" key="4">
    <source>
        <dbReference type="EMBL" id="EHR37884.1"/>
    </source>
</evidence>
<dbReference type="STRING" id="883113.HMPREF9708_00513"/>
<reference evidence="4 5" key="1">
    <citation type="submission" date="2012-01" db="EMBL/GenBank/DDBJ databases">
        <title>The Genome Sequence of Facklamia languida CCUG 37842.</title>
        <authorList>
            <consortium name="The Broad Institute Genome Sequencing Platform"/>
            <person name="Earl A."/>
            <person name="Ward D."/>
            <person name="Feldgarden M."/>
            <person name="Gevers D."/>
            <person name="Huys G."/>
            <person name="Young S.K."/>
            <person name="Zeng Q."/>
            <person name="Gargeya S."/>
            <person name="Fitzgerald M."/>
            <person name="Haas B."/>
            <person name="Abouelleil A."/>
            <person name="Alvarado L."/>
            <person name="Arachchi H.M."/>
            <person name="Berlin A."/>
            <person name="Chapman S.B."/>
            <person name="Gearin G."/>
            <person name="Goldberg J."/>
            <person name="Griggs A."/>
            <person name="Gujja S."/>
            <person name="Hansen M."/>
            <person name="Heiman D."/>
            <person name="Howarth C."/>
            <person name="Larimer J."/>
            <person name="Lui A."/>
            <person name="MacDonald P.J.P."/>
            <person name="McCowen C."/>
            <person name="Montmayeur A."/>
            <person name="Murphy C."/>
            <person name="Neiman D."/>
            <person name="Pearson M."/>
            <person name="Priest M."/>
            <person name="Roberts A."/>
            <person name="Saif S."/>
            <person name="Shea T."/>
            <person name="Sisk P."/>
            <person name="Stolte C."/>
            <person name="Sykes S."/>
            <person name="Wortman J."/>
            <person name="Nusbaum C."/>
            <person name="Birren B."/>
        </authorList>
    </citation>
    <scope>NUCLEOTIDE SEQUENCE [LARGE SCALE GENOMIC DNA]</scope>
    <source>
        <strain evidence="4 5">CCUG 37842</strain>
    </source>
</reference>
<dbReference type="Gene3D" id="3.60.15.10">
    <property type="entry name" value="Ribonuclease Z/Hydroxyacylglutathione hydrolase-like"/>
    <property type="match status" value="1"/>
</dbReference>
<comment type="caution">
    <text evidence="4">The sequence shown here is derived from an EMBL/GenBank/DDBJ whole genome shotgun (WGS) entry which is preliminary data.</text>
</comment>
<dbReference type="PANTHER" id="PTHR43694:SF1">
    <property type="entry name" value="RIBONUCLEASE J"/>
    <property type="match status" value="1"/>
</dbReference>
<keyword evidence="1" id="KW-0540">Nuclease</keyword>
<keyword evidence="1" id="KW-0378">Hydrolase</keyword>
<dbReference type="InterPro" id="IPR001279">
    <property type="entry name" value="Metallo-B-lactamas"/>
</dbReference>
<dbReference type="Proteomes" id="UP000006190">
    <property type="component" value="Unassembled WGS sequence"/>
</dbReference>
<dbReference type="AlphaFoldDB" id="H3NI85"/>
<evidence type="ECO:0000256" key="2">
    <source>
        <dbReference type="ARBA" id="ARBA00022884"/>
    </source>
</evidence>
<evidence type="ECO:0000259" key="3">
    <source>
        <dbReference type="SMART" id="SM00849"/>
    </source>
</evidence>
<dbReference type="OrthoDB" id="9803916at2"/>
<dbReference type="PATRIC" id="fig|883113.3.peg.515"/>
<name>H3NI85_9LACT</name>
<dbReference type="SMART" id="SM00849">
    <property type="entry name" value="Lactamase_B"/>
    <property type="match status" value="1"/>
</dbReference>
<dbReference type="PANTHER" id="PTHR43694">
    <property type="entry name" value="RIBONUCLEASE J"/>
    <property type="match status" value="1"/>
</dbReference>
<feature type="domain" description="Metallo-beta-lactamase" evidence="3">
    <location>
        <begin position="17"/>
        <end position="241"/>
    </location>
</feature>
<dbReference type="EMBL" id="AGEG01000003">
    <property type="protein sequence ID" value="EHR37884.1"/>
    <property type="molecule type" value="Genomic_DNA"/>
</dbReference>
<proteinExistence type="predicted"/>
<keyword evidence="2" id="KW-0694">RNA-binding</keyword>
<dbReference type="InterPro" id="IPR042173">
    <property type="entry name" value="RNase_J_2"/>
</dbReference>
<organism evidence="4 5">
    <name type="scientific">Facklamia languida CCUG 37842</name>
    <dbReference type="NCBI Taxonomy" id="883113"/>
    <lineage>
        <taxon>Bacteria</taxon>
        <taxon>Bacillati</taxon>
        <taxon>Bacillota</taxon>
        <taxon>Bacilli</taxon>
        <taxon>Lactobacillales</taxon>
        <taxon>Aerococcaceae</taxon>
        <taxon>Facklamia</taxon>
    </lineage>
</organism>
<dbReference type="Pfam" id="PF00753">
    <property type="entry name" value="Lactamase_B"/>
    <property type="match status" value="1"/>
</dbReference>
<keyword evidence="5" id="KW-1185">Reference proteome</keyword>
<keyword evidence="1" id="KW-0269">Exonuclease</keyword>
<sequence>MDSQTRITFINGLDTIGGNIISLEKDNFRIITDFGAIGGADISELTDPKNTQILLDKGQLPRLDGVYSKEFITSSDISAYEASPVSTIICLSHLHLDHLGSLGQVVPDIPVFASEEAVHFYHHLTDNGLLPRYPVNWQAVPYDQIVEHGPFSIQFKESDHDTTGACALFIQTKDLKVIHSGDLRLSGFCPHKVFKWVEEAYHFAPDILLLEGTSYSRLGEEVQDVPPIEEKTYSINCSTERSLMHQIKELMVQKDQNLFAIDLYPQNIQRLAELIEVSQECGRTFVLDSAYYKLISHYLQEVPESLLYLSEREDEKAITIDQIRANPGAFLLQVDYERHQVLFDVPVGYYLHSNGMPLGPFMPEYEPYVSSLINQGWAYYHAEVSGHADPQSLLTIAYTIQARLLIPWHTFKPELYRETLNQYGVHAILPDPMVRYTLTDLLGE</sequence>
<dbReference type="eggNOG" id="COG0595">
    <property type="taxonomic scope" value="Bacteria"/>
</dbReference>
<dbReference type="GO" id="GO:0004527">
    <property type="term" value="F:exonuclease activity"/>
    <property type="evidence" value="ECO:0007669"/>
    <property type="project" value="UniProtKB-KW"/>
</dbReference>
<dbReference type="InterPro" id="IPR036866">
    <property type="entry name" value="RibonucZ/Hydroxyglut_hydro"/>
</dbReference>
<accession>H3NI85</accession>
<protein>
    <recommendedName>
        <fullName evidence="3">Metallo-beta-lactamase domain-containing protein</fullName>
    </recommendedName>
</protein>
<evidence type="ECO:0000256" key="1">
    <source>
        <dbReference type="ARBA" id="ARBA00022839"/>
    </source>
</evidence>
<dbReference type="GO" id="GO:0003723">
    <property type="term" value="F:RNA binding"/>
    <property type="evidence" value="ECO:0007669"/>
    <property type="project" value="UniProtKB-KW"/>
</dbReference>
<dbReference type="HOGENOM" id="CLU_031965_1_0_9"/>